<dbReference type="Pfam" id="PF12840">
    <property type="entry name" value="HTH_20"/>
    <property type="match status" value="1"/>
</dbReference>
<dbReference type="EMBL" id="BAAANE010000007">
    <property type="protein sequence ID" value="GAA1649871.1"/>
    <property type="molecule type" value="Genomic_DNA"/>
</dbReference>
<dbReference type="InterPro" id="IPR023393">
    <property type="entry name" value="START-like_dom_sf"/>
</dbReference>
<keyword evidence="5" id="KW-1185">Reference proteome</keyword>
<dbReference type="CDD" id="cd08893">
    <property type="entry name" value="SRPBCC_CalC_Aha1-like_GntR-HTH"/>
    <property type="match status" value="1"/>
</dbReference>
<proteinExistence type="inferred from homology"/>
<comment type="similarity">
    <text evidence="1">Belongs to the AHA1 family.</text>
</comment>
<dbReference type="PROSITE" id="PS50987">
    <property type="entry name" value="HTH_ARSR_2"/>
    <property type="match status" value="1"/>
</dbReference>
<feature type="domain" description="HTH arsR-type" evidence="3">
    <location>
        <begin position="3"/>
        <end position="100"/>
    </location>
</feature>
<dbReference type="Gene3D" id="1.10.10.10">
    <property type="entry name" value="Winged helix-like DNA-binding domain superfamily/Winged helix DNA-binding domain"/>
    <property type="match status" value="1"/>
</dbReference>
<dbReference type="InterPro" id="IPR013538">
    <property type="entry name" value="ASHA1/2-like_C"/>
</dbReference>
<dbReference type="PANTHER" id="PTHR38600:SF1">
    <property type="entry name" value="TRANSCRIPTIONAL REGULATORY PROTEIN"/>
    <property type="match status" value="1"/>
</dbReference>
<name>A0ABN2FJK0_9ACTN</name>
<evidence type="ECO:0000256" key="2">
    <source>
        <dbReference type="SAM" id="MobiDB-lite"/>
    </source>
</evidence>
<dbReference type="PRINTS" id="PR00778">
    <property type="entry name" value="HTHARSR"/>
</dbReference>
<dbReference type="InterPro" id="IPR001845">
    <property type="entry name" value="HTH_ArsR_DNA-bd_dom"/>
</dbReference>
<comment type="caution">
    <text evidence="4">The sequence shown here is derived from an EMBL/GenBank/DDBJ whole genome shotgun (WGS) entry which is preliminary data.</text>
</comment>
<dbReference type="Gene3D" id="3.30.530.20">
    <property type="match status" value="1"/>
</dbReference>
<dbReference type="Proteomes" id="UP001501319">
    <property type="component" value="Unassembled WGS sequence"/>
</dbReference>
<sequence length="294" mass="33356">MQLTGCMLEAQLMDDVFRALADPSRRRLLDSLNQRNGQTLRELCAGLEMARQSVSKHLALLEEANLVTTVWRGREKLHYLNAEPINAIADRWINQYDRRRVHLFADLKTALERETMSDNDFVYTTYIKTTPERLWQAITDPTFTKQYWGVYHDTDWKVGSPMEWHLGDVTMAGPGQVVLEHDPYRRLAFTWHTITPEFAAAVEMDDDLLAKTSSEPLSRVSFDIEPDGDQVKLTVIHSGFEPGSTLRAMISDGWTRLISDLKSFAESMPRKEQPSPGSEAAKDSAEAKDNAPVG</sequence>
<dbReference type="SMART" id="SM00418">
    <property type="entry name" value="HTH_ARSR"/>
    <property type="match status" value="1"/>
</dbReference>
<dbReference type="InterPro" id="IPR036390">
    <property type="entry name" value="WH_DNA-bd_sf"/>
</dbReference>
<dbReference type="InterPro" id="IPR011991">
    <property type="entry name" value="ArsR-like_HTH"/>
</dbReference>
<dbReference type="PANTHER" id="PTHR38600">
    <property type="entry name" value="TRANSCRIPTIONAL REGULATORY PROTEIN"/>
    <property type="match status" value="1"/>
</dbReference>
<protein>
    <submittedName>
        <fullName evidence="4">Metalloregulator ArsR/SmtB family transcription factor</fullName>
    </submittedName>
</protein>
<dbReference type="SUPFAM" id="SSF46785">
    <property type="entry name" value="Winged helix' DNA-binding domain"/>
    <property type="match status" value="1"/>
</dbReference>
<feature type="compositionally biased region" description="Basic and acidic residues" evidence="2">
    <location>
        <begin position="280"/>
        <end position="294"/>
    </location>
</feature>
<reference evidence="4 5" key="1">
    <citation type="journal article" date="2019" name="Int. J. Syst. Evol. Microbiol.">
        <title>The Global Catalogue of Microorganisms (GCM) 10K type strain sequencing project: providing services to taxonomists for standard genome sequencing and annotation.</title>
        <authorList>
            <consortium name="The Broad Institute Genomics Platform"/>
            <consortium name="The Broad Institute Genome Sequencing Center for Infectious Disease"/>
            <person name="Wu L."/>
            <person name="Ma J."/>
        </authorList>
    </citation>
    <scope>NUCLEOTIDE SEQUENCE [LARGE SCALE GENOMIC DNA]</scope>
    <source>
        <strain evidence="4 5">JCM 14306</strain>
    </source>
</reference>
<evidence type="ECO:0000256" key="1">
    <source>
        <dbReference type="ARBA" id="ARBA00006817"/>
    </source>
</evidence>
<dbReference type="Pfam" id="PF08327">
    <property type="entry name" value="AHSA1"/>
    <property type="match status" value="1"/>
</dbReference>
<evidence type="ECO:0000259" key="3">
    <source>
        <dbReference type="PROSITE" id="PS50987"/>
    </source>
</evidence>
<accession>A0ABN2FJK0</accession>
<dbReference type="CDD" id="cd00090">
    <property type="entry name" value="HTH_ARSR"/>
    <property type="match status" value="1"/>
</dbReference>
<gene>
    <name evidence="4" type="ORF">GCM10009744_46790</name>
</gene>
<feature type="region of interest" description="Disordered" evidence="2">
    <location>
        <begin position="265"/>
        <end position="294"/>
    </location>
</feature>
<dbReference type="SUPFAM" id="SSF55961">
    <property type="entry name" value="Bet v1-like"/>
    <property type="match status" value="1"/>
</dbReference>
<organism evidence="4 5">
    <name type="scientific">Kribbella alba</name>
    <dbReference type="NCBI Taxonomy" id="190197"/>
    <lineage>
        <taxon>Bacteria</taxon>
        <taxon>Bacillati</taxon>
        <taxon>Actinomycetota</taxon>
        <taxon>Actinomycetes</taxon>
        <taxon>Propionibacteriales</taxon>
        <taxon>Kribbellaceae</taxon>
        <taxon>Kribbella</taxon>
    </lineage>
</organism>
<dbReference type="NCBIfam" id="NF033788">
    <property type="entry name" value="HTH_metalloreg"/>
    <property type="match status" value="1"/>
</dbReference>
<evidence type="ECO:0000313" key="4">
    <source>
        <dbReference type="EMBL" id="GAA1649871.1"/>
    </source>
</evidence>
<dbReference type="InterPro" id="IPR036388">
    <property type="entry name" value="WH-like_DNA-bd_sf"/>
</dbReference>
<evidence type="ECO:0000313" key="5">
    <source>
        <dbReference type="Proteomes" id="UP001501319"/>
    </source>
</evidence>